<dbReference type="PROSITE" id="PS50222">
    <property type="entry name" value="EF_HAND_2"/>
    <property type="match status" value="1"/>
</dbReference>
<sequence length="384" mass="43089">DLTKPSPRRRKDTKASSKELMPANLKDWNVVQSKGTFFLDEDGDIVNHVYSLSLPQDSDMWITMQHLKIGESGESLDGTVTDTALLVLKKDGTSLVAFTENKDSKGKYSLRCSLRAGTYILIPFTTGCRLKLRKDMPTKEAKLISKDTDGRVNLTRAFRKGLEEIFTMVDLDGNGLLSRSEFNWYNLRTSGEEVGDDEWQVVEDNIELENGEITLNGFIKLNEMEADDNEGDTDDAWVTMTSMGFNKSLILDEACPFMLKIYSHDCADTRLRVIGLKSCKDKIDTAICAFVIAKGEPMKVKNMKDLTLYQYVNDHRGIIVVDNKSKSKIEIQLDCSRSRNVVSHTGSLLTTVTVLPQSSVVGHCLLPLDDSKEFRVECEESILT</sequence>
<dbReference type="SUPFAM" id="SSF47473">
    <property type="entry name" value="EF-hand"/>
    <property type="match status" value="1"/>
</dbReference>
<evidence type="ECO:0000313" key="7">
    <source>
        <dbReference type="EMBL" id="CAG5122057.1"/>
    </source>
</evidence>
<keyword evidence="3" id="KW-0677">Repeat</keyword>
<evidence type="ECO:0000256" key="3">
    <source>
        <dbReference type="ARBA" id="ARBA00022737"/>
    </source>
</evidence>
<evidence type="ECO:0000256" key="2">
    <source>
        <dbReference type="ARBA" id="ARBA00022723"/>
    </source>
</evidence>
<dbReference type="InterPro" id="IPR052266">
    <property type="entry name" value="Miro-EF-hand_domain"/>
</dbReference>
<proteinExistence type="predicted"/>
<dbReference type="EMBL" id="CAJHNH020001224">
    <property type="protein sequence ID" value="CAG5122057.1"/>
    <property type="molecule type" value="Genomic_DNA"/>
</dbReference>
<dbReference type="PANTHER" id="PTHR46819">
    <property type="entry name" value="EF-HAND CALCIUM-BINDING DOMAIN-CONTAINING PROTEIN 7"/>
    <property type="match status" value="1"/>
</dbReference>
<dbReference type="Proteomes" id="UP000678393">
    <property type="component" value="Unassembled WGS sequence"/>
</dbReference>
<dbReference type="GO" id="GO:0098797">
    <property type="term" value="C:plasma membrane protein complex"/>
    <property type="evidence" value="ECO:0007669"/>
    <property type="project" value="TreeGrafter"/>
</dbReference>
<keyword evidence="8" id="KW-1185">Reference proteome</keyword>
<evidence type="ECO:0000256" key="5">
    <source>
        <dbReference type="ARBA" id="ARBA00023136"/>
    </source>
</evidence>
<keyword evidence="4" id="KW-0106">Calcium</keyword>
<feature type="domain" description="EF-hand" evidence="6">
    <location>
        <begin position="157"/>
        <end position="192"/>
    </location>
</feature>
<accession>A0A8S3YXZ3</accession>
<dbReference type="AlphaFoldDB" id="A0A8S3YXZ3"/>
<evidence type="ECO:0000259" key="6">
    <source>
        <dbReference type="PROSITE" id="PS50222"/>
    </source>
</evidence>
<comment type="caution">
    <text evidence="7">The sequence shown here is derived from an EMBL/GenBank/DDBJ whole genome shotgun (WGS) entry which is preliminary data.</text>
</comment>
<evidence type="ECO:0000313" key="8">
    <source>
        <dbReference type="Proteomes" id="UP000678393"/>
    </source>
</evidence>
<dbReference type="GO" id="GO:1903569">
    <property type="term" value="P:positive regulation of protein localization to ciliary membrane"/>
    <property type="evidence" value="ECO:0007669"/>
    <property type="project" value="TreeGrafter"/>
</dbReference>
<keyword evidence="5" id="KW-0472">Membrane</keyword>
<protein>
    <recommendedName>
        <fullName evidence="6">EF-hand domain-containing protein</fullName>
    </recommendedName>
</protein>
<dbReference type="InterPro" id="IPR011992">
    <property type="entry name" value="EF-hand-dom_pair"/>
</dbReference>
<feature type="non-terminal residue" evidence="7">
    <location>
        <position position="384"/>
    </location>
</feature>
<dbReference type="InterPro" id="IPR002048">
    <property type="entry name" value="EF_hand_dom"/>
</dbReference>
<dbReference type="GO" id="GO:0060170">
    <property type="term" value="C:ciliary membrane"/>
    <property type="evidence" value="ECO:0007669"/>
    <property type="project" value="TreeGrafter"/>
</dbReference>
<keyword evidence="2" id="KW-0479">Metal-binding</keyword>
<reference evidence="7" key="1">
    <citation type="submission" date="2021-04" db="EMBL/GenBank/DDBJ databases">
        <authorList>
            <consortium name="Molecular Ecology Group"/>
        </authorList>
    </citation>
    <scope>NUCLEOTIDE SEQUENCE</scope>
</reference>
<dbReference type="InterPro" id="IPR018247">
    <property type="entry name" value="EF_Hand_1_Ca_BS"/>
</dbReference>
<gene>
    <name evidence="7" type="ORF">CUNI_LOCUS7615</name>
</gene>
<dbReference type="GO" id="GO:0005509">
    <property type="term" value="F:calcium ion binding"/>
    <property type="evidence" value="ECO:0007669"/>
    <property type="project" value="InterPro"/>
</dbReference>
<organism evidence="7 8">
    <name type="scientific">Candidula unifasciata</name>
    <dbReference type="NCBI Taxonomy" id="100452"/>
    <lineage>
        <taxon>Eukaryota</taxon>
        <taxon>Metazoa</taxon>
        <taxon>Spiralia</taxon>
        <taxon>Lophotrochozoa</taxon>
        <taxon>Mollusca</taxon>
        <taxon>Gastropoda</taxon>
        <taxon>Heterobranchia</taxon>
        <taxon>Euthyneura</taxon>
        <taxon>Panpulmonata</taxon>
        <taxon>Eupulmonata</taxon>
        <taxon>Stylommatophora</taxon>
        <taxon>Helicina</taxon>
        <taxon>Helicoidea</taxon>
        <taxon>Geomitridae</taxon>
        <taxon>Candidula</taxon>
    </lineage>
</organism>
<dbReference type="PANTHER" id="PTHR46819:SF1">
    <property type="entry name" value="EF-HAND CALCIUM-BINDING DOMAIN-CONTAINING PROTEIN 7"/>
    <property type="match status" value="1"/>
</dbReference>
<name>A0A8S3YXZ3_9EUPU</name>
<evidence type="ECO:0000256" key="4">
    <source>
        <dbReference type="ARBA" id="ARBA00022837"/>
    </source>
</evidence>
<evidence type="ECO:0000256" key="1">
    <source>
        <dbReference type="ARBA" id="ARBA00004370"/>
    </source>
</evidence>
<dbReference type="OrthoDB" id="26525at2759"/>
<dbReference type="PROSITE" id="PS00018">
    <property type="entry name" value="EF_HAND_1"/>
    <property type="match status" value="1"/>
</dbReference>
<dbReference type="Gene3D" id="1.10.238.10">
    <property type="entry name" value="EF-hand"/>
    <property type="match status" value="1"/>
</dbReference>
<comment type="subcellular location">
    <subcellularLocation>
        <location evidence="1">Membrane</location>
    </subcellularLocation>
</comment>